<dbReference type="AlphaFoldDB" id="A0A9Q1ANQ1"/>
<reference evidence="2" key="2">
    <citation type="journal article" date="2023" name="Int. J. Mol. Sci.">
        <title>De Novo Assembly and Annotation of 11 Diverse Shrub Willow (Salix) Genomes Reveals Novel Gene Organization in Sex-Linked Regions.</title>
        <authorList>
            <person name="Hyden B."/>
            <person name="Feng K."/>
            <person name="Yates T.B."/>
            <person name="Jawdy S."/>
            <person name="Cereghino C."/>
            <person name="Smart L.B."/>
            <person name="Muchero W."/>
        </authorList>
    </citation>
    <scope>NUCLEOTIDE SEQUENCE</scope>
    <source>
        <tissue evidence="2">Shoot tip</tissue>
    </source>
</reference>
<sequence>MYVDILKCSSVKTILSDVSICTSISFFRCTTQVMISCCLLLSAQYFICYFFRHFYSRLACKILLACNLTYGHSIFSIAAVVGCISVVVVALIRKIKLSVMFWLSLSSFKLF</sequence>
<feature type="transmembrane region" description="Helical" evidence="1">
    <location>
        <begin position="33"/>
        <end position="52"/>
    </location>
</feature>
<organism evidence="2 3">
    <name type="scientific">Salix koriyanagi</name>
    <dbReference type="NCBI Taxonomy" id="2511006"/>
    <lineage>
        <taxon>Eukaryota</taxon>
        <taxon>Viridiplantae</taxon>
        <taxon>Streptophyta</taxon>
        <taxon>Embryophyta</taxon>
        <taxon>Tracheophyta</taxon>
        <taxon>Spermatophyta</taxon>
        <taxon>Magnoliopsida</taxon>
        <taxon>eudicotyledons</taxon>
        <taxon>Gunneridae</taxon>
        <taxon>Pentapetalae</taxon>
        <taxon>rosids</taxon>
        <taxon>fabids</taxon>
        <taxon>Malpighiales</taxon>
        <taxon>Salicaceae</taxon>
        <taxon>Saliceae</taxon>
        <taxon>Salix</taxon>
    </lineage>
</organism>
<keyword evidence="1" id="KW-0812">Transmembrane</keyword>
<keyword evidence="1" id="KW-1133">Transmembrane helix</keyword>
<proteinExistence type="predicted"/>
<evidence type="ECO:0000313" key="2">
    <source>
        <dbReference type="EMBL" id="KAJ6777732.1"/>
    </source>
</evidence>
<name>A0A9Q1ANQ1_9ROSI</name>
<accession>A0A9Q1ANQ1</accession>
<evidence type="ECO:0000313" key="3">
    <source>
        <dbReference type="Proteomes" id="UP001151752"/>
    </source>
</evidence>
<comment type="caution">
    <text evidence="2">The sequence shown here is derived from an EMBL/GenBank/DDBJ whole genome shotgun (WGS) entry which is preliminary data.</text>
</comment>
<dbReference type="Proteomes" id="UP001151752">
    <property type="component" value="Chromosome 16"/>
</dbReference>
<keyword evidence="1" id="KW-0472">Membrane</keyword>
<feature type="transmembrane region" description="Helical" evidence="1">
    <location>
        <begin position="72"/>
        <end position="92"/>
    </location>
</feature>
<dbReference type="EMBL" id="JAPFFM010000001">
    <property type="protein sequence ID" value="KAJ6777732.1"/>
    <property type="molecule type" value="Genomic_DNA"/>
</dbReference>
<keyword evidence="3" id="KW-1185">Reference proteome</keyword>
<evidence type="ECO:0000256" key="1">
    <source>
        <dbReference type="SAM" id="Phobius"/>
    </source>
</evidence>
<protein>
    <submittedName>
        <fullName evidence="2">Uncharacterized protein</fullName>
    </submittedName>
</protein>
<gene>
    <name evidence="2" type="ORF">OIU74_001665</name>
</gene>
<reference evidence="2" key="1">
    <citation type="submission" date="2022-11" db="EMBL/GenBank/DDBJ databases">
        <authorList>
            <person name="Hyden B.L."/>
            <person name="Feng K."/>
            <person name="Yates T."/>
            <person name="Jawdy S."/>
            <person name="Smart L.B."/>
            <person name="Muchero W."/>
        </authorList>
    </citation>
    <scope>NUCLEOTIDE SEQUENCE</scope>
    <source>
        <tissue evidence="2">Shoot tip</tissue>
    </source>
</reference>